<keyword evidence="2" id="KW-1185">Reference proteome</keyword>
<proteinExistence type="predicted"/>
<reference evidence="1 2" key="1">
    <citation type="submission" date="2018-11" db="EMBL/GenBank/DDBJ databases">
        <authorList>
            <consortium name="Pathogen Informatics"/>
        </authorList>
    </citation>
    <scope>NUCLEOTIDE SEQUENCE [LARGE SCALE GENOMIC DNA]</scope>
</reference>
<dbReference type="EMBL" id="UYRU01054368">
    <property type="protein sequence ID" value="VDN12637.1"/>
    <property type="molecule type" value="Genomic_DNA"/>
</dbReference>
<dbReference type="OrthoDB" id="10263633at2759"/>
<protein>
    <submittedName>
        <fullName evidence="1">Uncharacterized protein</fullName>
    </submittedName>
</protein>
<organism evidence="1 2">
    <name type="scientific">Dibothriocephalus latus</name>
    <name type="common">Fish tapeworm</name>
    <name type="synonym">Diphyllobothrium latum</name>
    <dbReference type="NCBI Taxonomy" id="60516"/>
    <lineage>
        <taxon>Eukaryota</taxon>
        <taxon>Metazoa</taxon>
        <taxon>Spiralia</taxon>
        <taxon>Lophotrochozoa</taxon>
        <taxon>Platyhelminthes</taxon>
        <taxon>Cestoda</taxon>
        <taxon>Eucestoda</taxon>
        <taxon>Diphyllobothriidea</taxon>
        <taxon>Diphyllobothriidae</taxon>
        <taxon>Dibothriocephalus</taxon>
    </lineage>
</organism>
<name>A0A3P7LLR8_DIBLA</name>
<sequence length="134" mass="14567">MSGFPETDVLVEAKMISKAEITGKQKVYPSRDAAPNVECRQQADNAGFLLPHEQAVTGRDGQFKLRGLFPGKVFFINRVSATVDTPDLLLPGLSIVIHPVGRPERALVRHKFSVGSGLFFLTGKQLQPLIGSVP</sequence>
<evidence type="ECO:0000313" key="1">
    <source>
        <dbReference type="EMBL" id="VDN12637.1"/>
    </source>
</evidence>
<dbReference type="AlphaFoldDB" id="A0A3P7LLR8"/>
<evidence type="ECO:0000313" key="2">
    <source>
        <dbReference type="Proteomes" id="UP000281553"/>
    </source>
</evidence>
<accession>A0A3P7LLR8</accession>
<gene>
    <name evidence="1" type="ORF">DILT_LOCUS8468</name>
</gene>
<dbReference type="Proteomes" id="UP000281553">
    <property type="component" value="Unassembled WGS sequence"/>
</dbReference>